<evidence type="ECO:0000313" key="3">
    <source>
        <dbReference type="Proteomes" id="UP000612808"/>
    </source>
</evidence>
<dbReference type="AlphaFoldDB" id="A0A8J3JHH5"/>
<evidence type="ECO:0000256" key="1">
    <source>
        <dbReference type="SAM" id="MobiDB-lite"/>
    </source>
</evidence>
<feature type="compositionally biased region" description="Gly residues" evidence="1">
    <location>
        <begin position="49"/>
        <end position="67"/>
    </location>
</feature>
<dbReference type="RefSeq" id="WP_203664499.1">
    <property type="nucleotide sequence ID" value="NZ_BAAAZM010000001.1"/>
</dbReference>
<sequence length="237" mass="24651">MRMTVGPLPAGVYWRRRVIVLGALLVVVLLLAWACGDSGGTPKSSPTPGHGGAGHGPANGGATGSPGGSADPTMPTHSEPPDGLSTDGPQAESTPPPDDQAPVPRPTGPAPGCSDDDMSVTVRTASERIPAGSYPTLFLTIGNGSSHACTRDIGADAQELWITHDGHRVWSSDYCKPNHGKDVRRFDPGVRVTFHLIWDGRGANRTCSTRTTLSRGDYELHGRAGGAASDPSRFALT</sequence>
<proteinExistence type="predicted"/>
<keyword evidence="3" id="KW-1185">Reference proteome</keyword>
<accession>A0A8J3JHH5</accession>
<dbReference type="Proteomes" id="UP000612808">
    <property type="component" value="Unassembled WGS sequence"/>
</dbReference>
<comment type="caution">
    <text evidence="2">The sequence shown here is derived from an EMBL/GenBank/DDBJ whole genome shotgun (WGS) entry which is preliminary data.</text>
</comment>
<feature type="compositionally biased region" description="Pro residues" evidence="1">
    <location>
        <begin position="94"/>
        <end position="109"/>
    </location>
</feature>
<evidence type="ECO:0000313" key="2">
    <source>
        <dbReference type="EMBL" id="GID15958.1"/>
    </source>
</evidence>
<protein>
    <submittedName>
        <fullName evidence="2">Uncharacterized protein</fullName>
    </submittedName>
</protein>
<name>A0A8J3JHH5_9ACTN</name>
<dbReference type="EMBL" id="BOMB01000050">
    <property type="protein sequence ID" value="GID15958.1"/>
    <property type="molecule type" value="Genomic_DNA"/>
</dbReference>
<organism evidence="2 3">
    <name type="scientific">Actinocatenispora rupis</name>
    <dbReference type="NCBI Taxonomy" id="519421"/>
    <lineage>
        <taxon>Bacteria</taxon>
        <taxon>Bacillati</taxon>
        <taxon>Actinomycetota</taxon>
        <taxon>Actinomycetes</taxon>
        <taxon>Micromonosporales</taxon>
        <taxon>Micromonosporaceae</taxon>
        <taxon>Actinocatenispora</taxon>
    </lineage>
</organism>
<gene>
    <name evidence="2" type="ORF">Aru02nite_68470</name>
</gene>
<reference evidence="2" key="1">
    <citation type="submission" date="2021-01" db="EMBL/GenBank/DDBJ databases">
        <title>Whole genome shotgun sequence of Actinocatenispora rupis NBRC 107355.</title>
        <authorList>
            <person name="Komaki H."/>
            <person name="Tamura T."/>
        </authorList>
    </citation>
    <scope>NUCLEOTIDE SEQUENCE</scope>
    <source>
        <strain evidence="2">NBRC 107355</strain>
    </source>
</reference>
<feature type="region of interest" description="Disordered" evidence="1">
    <location>
        <begin position="39"/>
        <end position="118"/>
    </location>
</feature>